<evidence type="ECO:0000313" key="2">
    <source>
        <dbReference type="Proteomes" id="UP000612899"/>
    </source>
</evidence>
<proteinExistence type="predicted"/>
<accession>A0A8J3QIW7</accession>
<comment type="caution">
    <text evidence="1">The sequence shown here is derived from an EMBL/GenBank/DDBJ whole genome shotgun (WGS) entry which is preliminary data.</text>
</comment>
<reference evidence="1" key="1">
    <citation type="submission" date="2021-01" db="EMBL/GenBank/DDBJ databases">
        <title>Whole genome shotgun sequence of Rhizocola hellebori NBRC 109834.</title>
        <authorList>
            <person name="Komaki H."/>
            <person name="Tamura T."/>
        </authorList>
    </citation>
    <scope>NUCLEOTIDE SEQUENCE</scope>
    <source>
        <strain evidence="1">NBRC 109834</strain>
    </source>
</reference>
<sequence length="78" mass="8897">MNLSNVLIKPKTNLVEQLRHRLPMDIPWLAVSNGTNQRILERVDAIHHFLIPIRGYKVDELGMILPSVGQQLRSKCGN</sequence>
<keyword evidence="2" id="KW-1185">Reference proteome</keyword>
<name>A0A8J3QIW7_9ACTN</name>
<dbReference type="AlphaFoldDB" id="A0A8J3QIW7"/>
<organism evidence="1 2">
    <name type="scientific">Rhizocola hellebori</name>
    <dbReference type="NCBI Taxonomy" id="1392758"/>
    <lineage>
        <taxon>Bacteria</taxon>
        <taxon>Bacillati</taxon>
        <taxon>Actinomycetota</taxon>
        <taxon>Actinomycetes</taxon>
        <taxon>Micromonosporales</taxon>
        <taxon>Micromonosporaceae</taxon>
        <taxon>Rhizocola</taxon>
    </lineage>
</organism>
<evidence type="ECO:0000313" key="1">
    <source>
        <dbReference type="EMBL" id="GIH11733.1"/>
    </source>
</evidence>
<gene>
    <name evidence="1" type="ORF">Rhe02_98000</name>
</gene>
<dbReference type="EMBL" id="BONY01000160">
    <property type="protein sequence ID" value="GIH11733.1"/>
    <property type="molecule type" value="Genomic_DNA"/>
</dbReference>
<protein>
    <submittedName>
        <fullName evidence="1">Uncharacterized protein</fullName>
    </submittedName>
</protein>
<dbReference type="Proteomes" id="UP000612899">
    <property type="component" value="Unassembled WGS sequence"/>
</dbReference>